<sequence length="495" mass="54415">MGFDGFVASIRDKLHVPYDAVFSIDFSTFRERESFFDTLHTRINATFSQICEAISEIGPSILIFDDVDLAASHQAREIEADIEKLASAVTDYAGQAHCIIRSRRQPKSPRYRVIELRVLDEADLAVYASESEIGGSRYGKPDAASLLLRHTDGVPTRIDDALRDLEVVSLRDLLAANPDFVTAGEVVVGTPPALITSVHELQKSQERSEQRAYELLLALSALPQGEQLGRLARFLGVHPFGPVHARALLERSLIDAVGLSTVDASADNTGKALIVPRPVRDYVRASMDPAAAASTDRKALDLYFGRDWASGSISSSSTGKRVRAALCDGYEIQNASTLVLRNARRSLDGGEATEIEASIRLATAFVEALMHGSHYRAASGLCEDMVQLLQNYSGHDKELAVFNYEFARNLRMIGRIEEAIEIFESLNEDHLSKLQKQQAALGLALSYESRGDEMAAATSAQRVIAIDQHSNLALQARVIITNQMVDEFKREVELK</sequence>
<dbReference type="EMBL" id="BSPC01000052">
    <property type="protein sequence ID" value="GLS21597.1"/>
    <property type="molecule type" value="Genomic_DNA"/>
</dbReference>
<reference evidence="2" key="1">
    <citation type="journal article" date="2019" name="Int. J. Syst. Evol. Microbiol.">
        <title>The Global Catalogue of Microorganisms (GCM) 10K type strain sequencing project: providing services to taxonomists for standard genome sequencing and annotation.</title>
        <authorList>
            <consortium name="The Broad Institute Genomics Platform"/>
            <consortium name="The Broad Institute Genome Sequencing Center for Infectious Disease"/>
            <person name="Wu L."/>
            <person name="Ma J."/>
        </authorList>
    </citation>
    <scope>NUCLEOTIDE SEQUENCE [LARGE SCALE GENOMIC DNA]</scope>
    <source>
        <strain evidence="2">NBRC 101365</strain>
    </source>
</reference>
<protein>
    <recommendedName>
        <fullName evidence="3">Tetratricopeptide repeat protein</fullName>
    </recommendedName>
</protein>
<proteinExistence type="predicted"/>
<dbReference type="InterPro" id="IPR011990">
    <property type="entry name" value="TPR-like_helical_dom_sf"/>
</dbReference>
<evidence type="ECO:0000313" key="2">
    <source>
        <dbReference type="Proteomes" id="UP001156882"/>
    </source>
</evidence>
<comment type="caution">
    <text evidence="1">The sequence shown here is derived from an EMBL/GenBank/DDBJ whole genome shotgun (WGS) entry which is preliminary data.</text>
</comment>
<keyword evidence="2" id="KW-1185">Reference proteome</keyword>
<evidence type="ECO:0008006" key="3">
    <source>
        <dbReference type="Google" id="ProtNLM"/>
    </source>
</evidence>
<name>A0ABQ6CTM0_9HYPH</name>
<dbReference type="Proteomes" id="UP001156882">
    <property type="component" value="Unassembled WGS sequence"/>
</dbReference>
<organism evidence="1 2">
    <name type="scientific">Labrys miyagiensis</name>
    <dbReference type="NCBI Taxonomy" id="346912"/>
    <lineage>
        <taxon>Bacteria</taxon>
        <taxon>Pseudomonadati</taxon>
        <taxon>Pseudomonadota</taxon>
        <taxon>Alphaproteobacteria</taxon>
        <taxon>Hyphomicrobiales</taxon>
        <taxon>Xanthobacteraceae</taxon>
        <taxon>Labrys</taxon>
    </lineage>
</organism>
<dbReference type="Gene3D" id="1.25.40.10">
    <property type="entry name" value="Tetratricopeptide repeat domain"/>
    <property type="match status" value="1"/>
</dbReference>
<accession>A0ABQ6CTM0</accession>
<evidence type="ECO:0000313" key="1">
    <source>
        <dbReference type="EMBL" id="GLS21597.1"/>
    </source>
</evidence>
<dbReference type="SUPFAM" id="SSF48452">
    <property type="entry name" value="TPR-like"/>
    <property type="match status" value="1"/>
</dbReference>
<gene>
    <name evidence="1" type="ORF">GCM10007874_46140</name>
</gene>